<protein>
    <submittedName>
        <fullName evidence="1">Polyketide cyclase / dehydrase and lipid transport</fullName>
    </submittedName>
</protein>
<gene>
    <name evidence="1" type="ORF">SAMN05444004_12223</name>
</gene>
<dbReference type="RefSeq" id="WP_092647708.1">
    <property type="nucleotide sequence ID" value="NZ_FNPX01000022.1"/>
</dbReference>
<dbReference type="Pfam" id="PF10604">
    <property type="entry name" value="Polyketide_cyc2"/>
    <property type="match status" value="1"/>
</dbReference>
<reference evidence="2" key="1">
    <citation type="submission" date="2016-10" db="EMBL/GenBank/DDBJ databases">
        <authorList>
            <person name="Varghese N."/>
            <person name="Submissions S."/>
        </authorList>
    </citation>
    <scope>NUCLEOTIDE SEQUENCE [LARGE SCALE GENOMIC DNA]</scope>
    <source>
        <strain evidence="2">DSM 100420</strain>
    </source>
</reference>
<evidence type="ECO:0000313" key="1">
    <source>
        <dbReference type="EMBL" id="SDZ56564.1"/>
    </source>
</evidence>
<dbReference type="OrthoDB" id="1364128at2"/>
<accession>A0A1H3U211</accession>
<proteinExistence type="predicted"/>
<dbReference type="EMBL" id="FNPX01000022">
    <property type="protein sequence ID" value="SDZ56564.1"/>
    <property type="molecule type" value="Genomic_DNA"/>
</dbReference>
<dbReference type="InterPro" id="IPR023393">
    <property type="entry name" value="START-like_dom_sf"/>
</dbReference>
<organism evidence="1 2">
    <name type="scientific">Jannaschia faecimaris</name>
    <dbReference type="NCBI Taxonomy" id="1244108"/>
    <lineage>
        <taxon>Bacteria</taxon>
        <taxon>Pseudomonadati</taxon>
        <taxon>Pseudomonadota</taxon>
        <taxon>Alphaproteobacteria</taxon>
        <taxon>Rhodobacterales</taxon>
        <taxon>Roseobacteraceae</taxon>
        <taxon>Jannaschia</taxon>
    </lineage>
</organism>
<evidence type="ECO:0000313" key="2">
    <source>
        <dbReference type="Proteomes" id="UP000198914"/>
    </source>
</evidence>
<dbReference type="InterPro" id="IPR019587">
    <property type="entry name" value="Polyketide_cyclase/dehydratase"/>
</dbReference>
<keyword evidence="2" id="KW-1185">Reference proteome</keyword>
<dbReference type="SUPFAM" id="SSF55961">
    <property type="entry name" value="Bet v1-like"/>
    <property type="match status" value="1"/>
</dbReference>
<sequence>MPQVVVKEIVNASVSQVWASWDDFGNIEQFNPNLKRSFLIAQSASTGLGATRQCDLSDGKNYIRERIIEYIPGKKMVVDIYDGTIPLKSARAEIELREAGRGKSEVIFTMNFVPKMGLLGLIMVPLMKPEFRKQIGKLLDGNRAFVERNGVPFAA</sequence>
<dbReference type="STRING" id="1244108.SAMN05444004_12223"/>
<dbReference type="Proteomes" id="UP000198914">
    <property type="component" value="Unassembled WGS sequence"/>
</dbReference>
<dbReference type="AlphaFoldDB" id="A0A1H3U211"/>
<dbReference type="CDD" id="cd07821">
    <property type="entry name" value="PYR_PYL_RCAR_like"/>
    <property type="match status" value="1"/>
</dbReference>
<name>A0A1H3U211_9RHOB</name>
<dbReference type="Gene3D" id="3.30.530.20">
    <property type="match status" value="1"/>
</dbReference>